<dbReference type="Proteomes" id="UP000199360">
    <property type="component" value="Unassembled WGS sequence"/>
</dbReference>
<accession>A0A1C5GZ91</accession>
<dbReference type="Gene3D" id="3.40.630.30">
    <property type="match status" value="1"/>
</dbReference>
<proteinExistence type="predicted"/>
<dbReference type="SUPFAM" id="SSF55729">
    <property type="entry name" value="Acyl-CoA N-acyltransferases (Nat)"/>
    <property type="match status" value="1"/>
</dbReference>
<dbReference type="EMBL" id="FMDM01000002">
    <property type="protein sequence ID" value="SCG38917.1"/>
    <property type="molecule type" value="Genomic_DNA"/>
</dbReference>
<dbReference type="Pfam" id="PF00583">
    <property type="entry name" value="Acetyltransf_1"/>
    <property type="match status" value="1"/>
</dbReference>
<keyword evidence="2" id="KW-0012">Acyltransferase</keyword>
<dbReference type="AlphaFoldDB" id="A0A1C5GZ91"/>
<dbReference type="PANTHER" id="PTHR43877:SF2">
    <property type="entry name" value="AMINOALKYLPHOSPHONATE N-ACETYLTRANSFERASE-RELATED"/>
    <property type="match status" value="1"/>
</dbReference>
<name>A0A1C5GZ91_9ACTN</name>
<dbReference type="InterPro" id="IPR050832">
    <property type="entry name" value="Bact_Acetyltransf"/>
</dbReference>
<protein>
    <submittedName>
        <fullName evidence="4">FR47-like protein</fullName>
    </submittedName>
</protein>
<keyword evidence="5" id="KW-1185">Reference proteome</keyword>
<dbReference type="InterPro" id="IPR016181">
    <property type="entry name" value="Acyl_CoA_acyltransferase"/>
</dbReference>
<evidence type="ECO:0000313" key="5">
    <source>
        <dbReference type="Proteomes" id="UP000199360"/>
    </source>
</evidence>
<feature type="domain" description="N-acetyltransferase" evidence="3">
    <location>
        <begin position="120"/>
        <end position="256"/>
    </location>
</feature>
<dbReference type="STRING" id="745366.GA0070213_10251"/>
<dbReference type="PANTHER" id="PTHR43877">
    <property type="entry name" value="AMINOALKYLPHOSPHONATE N-ACETYLTRANSFERASE-RELATED-RELATED"/>
    <property type="match status" value="1"/>
</dbReference>
<dbReference type="PROSITE" id="PS51186">
    <property type="entry name" value="GNAT"/>
    <property type="match status" value="1"/>
</dbReference>
<dbReference type="GO" id="GO:0016747">
    <property type="term" value="F:acyltransferase activity, transferring groups other than amino-acyl groups"/>
    <property type="evidence" value="ECO:0007669"/>
    <property type="project" value="InterPro"/>
</dbReference>
<evidence type="ECO:0000313" key="4">
    <source>
        <dbReference type="EMBL" id="SCG38917.1"/>
    </source>
</evidence>
<dbReference type="CDD" id="cd04301">
    <property type="entry name" value="NAT_SF"/>
    <property type="match status" value="1"/>
</dbReference>
<evidence type="ECO:0000259" key="3">
    <source>
        <dbReference type="PROSITE" id="PS51186"/>
    </source>
</evidence>
<evidence type="ECO:0000256" key="2">
    <source>
        <dbReference type="ARBA" id="ARBA00023315"/>
    </source>
</evidence>
<organism evidence="4 5">
    <name type="scientific">Micromonospora humi</name>
    <dbReference type="NCBI Taxonomy" id="745366"/>
    <lineage>
        <taxon>Bacteria</taxon>
        <taxon>Bacillati</taxon>
        <taxon>Actinomycetota</taxon>
        <taxon>Actinomycetes</taxon>
        <taxon>Micromonosporales</taxon>
        <taxon>Micromonosporaceae</taxon>
        <taxon>Micromonospora</taxon>
    </lineage>
</organism>
<gene>
    <name evidence="4" type="ORF">GA0070213_10251</name>
</gene>
<sequence>MRAEHDRAVLAGLLGRDPVLHAYQLGDLDDFFWPFTSWFRAGDEVVLLYHGVQLPTVLAFAAPGRVAALAALLRRVAPVLPARLYAHLSPGLIGALAGSFGHVPGGRHHRMALTDPGRLAGVPPAGEVLGAADLPELLRFYERAYPGNWFDARMVETGQYVGVRDGGELVAVAGVHVFSPAYGVAALGNVATVPRCRGRGLGAAVVAALCGRLRERVGHVVLNVKADNTAAVRLYERVGFTRVADYDEFSLVSRVGSAAAAG</sequence>
<keyword evidence="1" id="KW-0808">Transferase</keyword>
<dbReference type="InterPro" id="IPR000182">
    <property type="entry name" value="GNAT_dom"/>
</dbReference>
<reference evidence="5" key="1">
    <citation type="submission" date="2016-06" db="EMBL/GenBank/DDBJ databases">
        <authorList>
            <person name="Varghese N."/>
            <person name="Submissions Spin"/>
        </authorList>
    </citation>
    <scope>NUCLEOTIDE SEQUENCE [LARGE SCALE GENOMIC DNA]</scope>
    <source>
        <strain evidence="5">DSM 45647</strain>
    </source>
</reference>
<evidence type="ECO:0000256" key="1">
    <source>
        <dbReference type="ARBA" id="ARBA00022679"/>
    </source>
</evidence>